<keyword evidence="1" id="KW-0472">Membrane</keyword>
<sequence>MIGGFLLAESLQAGFDPVEETISALAATTASAPGVMTAGLAVTGVCHVITALGLRGVPRAGRVVLAVGGVATAAVAALPVDVAGGPHGLAAGVAFAGLSLWPLGAWRREGTGPLRREVAWGAAAVLTGLLVWFVLELQQVTSTGGALTGASERVVAGAQAVWPLVVVLWLRRLITGGRAARPPGRRGARTAKDG</sequence>
<dbReference type="Pfam" id="PF06197">
    <property type="entry name" value="DUF998"/>
    <property type="match status" value="1"/>
</dbReference>
<evidence type="ECO:0000313" key="2">
    <source>
        <dbReference type="EMBL" id="MBO1751211.1"/>
    </source>
</evidence>
<gene>
    <name evidence="2" type="ORF">J4G33_05285</name>
</gene>
<dbReference type="InterPro" id="IPR009339">
    <property type="entry name" value="DUF998"/>
</dbReference>
<reference evidence="2" key="1">
    <citation type="submission" date="2021-03" db="EMBL/GenBank/DDBJ databases">
        <title>Actinotalea soli sp. nov., isolated from soil.</title>
        <authorList>
            <person name="Ping W."/>
            <person name="Zhang J."/>
        </authorList>
    </citation>
    <scope>NUCLEOTIDE SEQUENCE</scope>
    <source>
        <strain evidence="2">BY-33</strain>
    </source>
</reference>
<comment type="caution">
    <text evidence="2">The sequence shown here is derived from an EMBL/GenBank/DDBJ whole genome shotgun (WGS) entry which is preliminary data.</text>
</comment>
<dbReference type="Proteomes" id="UP000664209">
    <property type="component" value="Unassembled WGS sequence"/>
</dbReference>
<feature type="transmembrane region" description="Helical" evidence="1">
    <location>
        <begin position="118"/>
        <end position="135"/>
    </location>
</feature>
<dbReference type="EMBL" id="JAGEMK010000002">
    <property type="protein sequence ID" value="MBO1751211.1"/>
    <property type="molecule type" value="Genomic_DNA"/>
</dbReference>
<feature type="transmembrane region" description="Helical" evidence="1">
    <location>
        <begin position="155"/>
        <end position="174"/>
    </location>
</feature>
<organism evidence="2 3">
    <name type="scientific">Actinotalea soli</name>
    <dbReference type="NCBI Taxonomy" id="2819234"/>
    <lineage>
        <taxon>Bacteria</taxon>
        <taxon>Bacillati</taxon>
        <taxon>Actinomycetota</taxon>
        <taxon>Actinomycetes</taxon>
        <taxon>Micrococcales</taxon>
        <taxon>Cellulomonadaceae</taxon>
        <taxon>Actinotalea</taxon>
    </lineage>
</organism>
<proteinExistence type="predicted"/>
<keyword evidence="1" id="KW-0812">Transmembrane</keyword>
<keyword evidence="3" id="KW-1185">Reference proteome</keyword>
<keyword evidence="1" id="KW-1133">Transmembrane helix</keyword>
<protein>
    <submittedName>
        <fullName evidence="2">DUF998 domain-containing protein</fullName>
    </submittedName>
</protein>
<feature type="transmembrane region" description="Helical" evidence="1">
    <location>
        <begin position="86"/>
        <end position="106"/>
    </location>
</feature>
<feature type="transmembrane region" description="Helical" evidence="1">
    <location>
        <begin position="63"/>
        <end position="80"/>
    </location>
</feature>
<name>A0A939RVK4_9CELL</name>
<feature type="transmembrane region" description="Helical" evidence="1">
    <location>
        <begin position="35"/>
        <end position="54"/>
    </location>
</feature>
<dbReference type="AlphaFoldDB" id="A0A939RVK4"/>
<evidence type="ECO:0000256" key="1">
    <source>
        <dbReference type="SAM" id="Phobius"/>
    </source>
</evidence>
<evidence type="ECO:0000313" key="3">
    <source>
        <dbReference type="Proteomes" id="UP000664209"/>
    </source>
</evidence>
<accession>A0A939RVK4</accession>